<dbReference type="RefSeq" id="WP_285883664.1">
    <property type="nucleotide sequence ID" value="NZ_JARFYN010000064.1"/>
</dbReference>
<sequence length="190" mass="21478">MIIGDPLFWDRSLGSYLDAQVGAVDNHVRQHMTSAHLEMDDDAIVAMMLPGGKVGSLNVDFDNPDRDVKEQQVRVRDHFRGEVVIDGVRVTKSFRFSGDRAVFTLRPSSFDTSPPHGYVRDGYVTLGYEGHNDPETIKRLIAEQEAQLRKYVGQSKVEVDAHDARLPVLLKAAVERRRKALTEIEMLKDF</sequence>
<dbReference type="EMBL" id="JARFYN010000064">
    <property type="protein sequence ID" value="MDL2409956.1"/>
    <property type="molecule type" value="Genomic_DNA"/>
</dbReference>
<evidence type="ECO:0000313" key="2">
    <source>
        <dbReference type="Proteomes" id="UP001172630"/>
    </source>
</evidence>
<reference evidence="1" key="1">
    <citation type="submission" date="2023-06" db="EMBL/GenBank/DDBJ databases">
        <title>Phylogenetic Diversity of Rhizobium strains.</title>
        <authorList>
            <person name="Moura F.T."/>
            <person name="Helene L.C.F."/>
            <person name="Hungria M."/>
        </authorList>
    </citation>
    <scope>NUCLEOTIDE SEQUENCE</scope>
    <source>
        <strain evidence="1">CCGE524</strain>
    </source>
</reference>
<proteinExistence type="predicted"/>
<name>A0ABT7KMU0_9HYPH</name>
<dbReference type="Proteomes" id="UP001172630">
    <property type="component" value="Unassembled WGS sequence"/>
</dbReference>
<protein>
    <submittedName>
        <fullName evidence="1">Uncharacterized protein</fullName>
    </submittedName>
</protein>
<accession>A0ABT7KMU0</accession>
<gene>
    <name evidence="1" type="ORF">PY650_30940</name>
</gene>
<comment type="caution">
    <text evidence="1">The sequence shown here is derived from an EMBL/GenBank/DDBJ whole genome shotgun (WGS) entry which is preliminary data.</text>
</comment>
<organism evidence="1 2">
    <name type="scientific">Rhizobium calliandrae</name>
    <dbReference type="NCBI Taxonomy" id="1312182"/>
    <lineage>
        <taxon>Bacteria</taxon>
        <taxon>Pseudomonadati</taxon>
        <taxon>Pseudomonadota</taxon>
        <taxon>Alphaproteobacteria</taxon>
        <taxon>Hyphomicrobiales</taxon>
        <taxon>Rhizobiaceae</taxon>
        <taxon>Rhizobium/Agrobacterium group</taxon>
        <taxon>Rhizobium</taxon>
    </lineage>
</organism>
<evidence type="ECO:0000313" key="1">
    <source>
        <dbReference type="EMBL" id="MDL2409956.1"/>
    </source>
</evidence>
<keyword evidence="2" id="KW-1185">Reference proteome</keyword>